<sequence length="474" mass="52455">LVNNADALLKLSKRVLGSTLVNGVVKRTFFRHFCAGESQEDIRPRMAALYEAGIGGILDYAAEDDVDAAAGPASRAEPHDTVVARTYDYDTEAACDRHTSIFLRSIAAAADGRGQGFAAIKLTALGNPKLLERVSAGLVAIRNLFSQFDLNHDNVVSHEEFESVRNLTLLISADSQQARMNQLFRYLDKDDTGVVDFLSWSRRIRLQDIPQIIKHCKAPGPLSFTALSEEELRLLNNLMGRLYQLAEAAAAAGVRLMVDAEHSYFQPAIDHAAMELQRTFNKHTPTIFNTYQAVVLDSHDRIMLDMERARQEGFLFGAKLVRGAYLYLERGRAKEKGYPSPVHGSIEATHANYDQIVEEALGSVAADGAEIMIASHNQASVERAVALMHERGLDHREAGVYFGQLLGMADPLTFVLGASGYRAYKYVPFGPVDEVIPYLVRRAQENSTVLGGVQKEKSMVSAELRRRIFRLGRT</sequence>
<feature type="non-terminal residue" evidence="8">
    <location>
        <position position="1"/>
    </location>
</feature>
<dbReference type="RefSeq" id="XP_005652096.1">
    <property type="nucleotide sequence ID" value="XM_005652039.1"/>
</dbReference>
<dbReference type="KEGG" id="csl:COCSUDRAFT_11422"/>
<proteinExistence type="inferred from homology"/>
<evidence type="ECO:0000256" key="2">
    <source>
        <dbReference type="ARBA" id="ARBA00012695"/>
    </source>
</evidence>
<gene>
    <name evidence="8" type="ORF">COCSUDRAFT_11422</name>
</gene>
<dbReference type="GO" id="GO:0071949">
    <property type="term" value="F:FAD binding"/>
    <property type="evidence" value="ECO:0007669"/>
    <property type="project" value="TreeGrafter"/>
</dbReference>
<dbReference type="Pfam" id="PF13499">
    <property type="entry name" value="EF-hand_7"/>
    <property type="match status" value="1"/>
</dbReference>
<dbReference type="GeneID" id="17045567"/>
<evidence type="ECO:0000256" key="6">
    <source>
        <dbReference type="RuleBase" id="RU364054"/>
    </source>
</evidence>
<evidence type="ECO:0000313" key="9">
    <source>
        <dbReference type="Proteomes" id="UP000007264"/>
    </source>
</evidence>
<keyword evidence="3" id="KW-0106">Calcium</keyword>
<name>I0ZA83_COCSC</name>
<dbReference type="InterPro" id="IPR015659">
    <property type="entry name" value="Proline_oxidase"/>
</dbReference>
<accession>I0ZA83</accession>
<dbReference type="InterPro" id="IPR011992">
    <property type="entry name" value="EF-hand-dom_pair"/>
</dbReference>
<protein>
    <recommendedName>
        <fullName evidence="2 6">Proline dehydrogenase</fullName>
        <ecNumber evidence="2 6">1.5.5.2</ecNumber>
    </recommendedName>
</protein>
<dbReference type="InterPro" id="IPR002872">
    <property type="entry name" value="Proline_DH_dom"/>
</dbReference>
<dbReference type="Proteomes" id="UP000007264">
    <property type="component" value="Unassembled WGS sequence"/>
</dbReference>
<dbReference type="PROSITE" id="PS00018">
    <property type="entry name" value="EF_HAND_1"/>
    <property type="match status" value="1"/>
</dbReference>
<dbReference type="AlphaFoldDB" id="I0ZA83"/>
<keyword evidence="9" id="KW-1185">Reference proteome</keyword>
<dbReference type="GO" id="GO:0004657">
    <property type="term" value="F:proline dehydrogenase activity"/>
    <property type="evidence" value="ECO:0007669"/>
    <property type="project" value="UniProtKB-EC"/>
</dbReference>
<dbReference type="PANTHER" id="PTHR13914">
    <property type="entry name" value="PROLINE OXIDASE"/>
    <property type="match status" value="1"/>
</dbReference>
<dbReference type="STRING" id="574566.I0ZA83"/>
<comment type="function">
    <text evidence="6">Converts proline to delta-1-pyrroline-5-carboxylate.</text>
</comment>
<reference evidence="8 9" key="1">
    <citation type="journal article" date="2012" name="Genome Biol.">
        <title>The genome of the polar eukaryotic microalga coccomyxa subellipsoidea reveals traits of cold adaptation.</title>
        <authorList>
            <person name="Blanc G."/>
            <person name="Agarkova I."/>
            <person name="Grimwood J."/>
            <person name="Kuo A."/>
            <person name="Brueggeman A."/>
            <person name="Dunigan D."/>
            <person name="Gurnon J."/>
            <person name="Ladunga I."/>
            <person name="Lindquist E."/>
            <person name="Lucas S."/>
            <person name="Pangilinan J."/>
            <person name="Proschold T."/>
            <person name="Salamov A."/>
            <person name="Schmutz J."/>
            <person name="Weeks D."/>
            <person name="Yamada T."/>
            <person name="Claverie J.M."/>
            <person name="Grigoriev I."/>
            <person name="Van Etten J."/>
            <person name="Lomsadze A."/>
            <person name="Borodovsky M."/>
        </authorList>
    </citation>
    <scope>NUCLEOTIDE SEQUENCE [LARGE SCALE GENOMIC DNA]</scope>
    <source>
        <strain evidence="8 9">C-169</strain>
    </source>
</reference>
<feature type="domain" description="EF-hand" evidence="7">
    <location>
        <begin position="175"/>
        <end position="210"/>
    </location>
</feature>
<evidence type="ECO:0000259" key="7">
    <source>
        <dbReference type="PROSITE" id="PS50222"/>
    </source>
</evidence>
<comment type="caution">
    <text evidence="8">The sequence shown here is derived from an EMBL/GenBank/DDBJ whole genome shotgun (WGS) entry which is preliminary data.</text>
</comment>
<evidence type="ECO:0000256" key="1">
    <source>
        <dbReference type="ARBA" id="ARBA00005869"/>
    </source>
</evidence>
<evidence type="ECO:0000313" key="8">
    <source>
        <dbReference type="EMBL" id="EIE27552.1"/>
    </source>
</evidence>
<dbReference type="PROSITE" id="PS50222">
    <property type="entry name" value="EF_HAND_2"/>
    <property type="match status" value="2"/>
</dbReference>
<keyword evidence="6" id="KW-0274">FAD</keyword>
<dbReference type="EMBL" id="AGSI01000001">
    <property type="protein sequence ID" value="EIE27552.1"/>
    <property type="molecule type" value="Genomic_DNA"/>
</dbReference>
<comment type="cofactor">
    <cofactor evidence="6">
        <name>FAD</name>
        <dbReference type="ChEBI" id="CHEBI:57692"/>
    </cofactor>
</comment>
<comment type="similarity">
    <text evidence="1 6">Belongs to the proline oxidase family.</text>
</comment>
<dbReference type="EC" id="1.5.5.2" evidence="2 6"/>
<organism evidence="8 9">
    <name type="scientific">Coccomyxa subellipsoidea (strain C-169)</name>
    <name type="common">Green microalga</name>
    <dbReference type="NCBI Taxonomy" id="574566"/>
    <lineage>
        <taxon>Eukaryota</taxon>
        <taxon>Viridiplantae</taxon>
        <taxon>Chlorophyta</taxon>
        <taxon>core chlorophytes</taxon>
        <taxon>Trebouxiophyceae</taxon>
        <taxon>Trebouxiophyceae incertae sedis</taxon>
        <taxon>Coccomyxaceae</taxon>
        <taxon>Coccomyxa</taxon>
        <taxon>Coccomyxa subellipsoidea</taxon>
    </lineage>
</organism>
<feature type="domain" description="EF-hand" evidence="7">
    <location>
        <begin position="136"/>
        <end position="171"/>
    </location>
</feature>
<keyword evidence="4 6" id="KW-0560">Oxidoreductase</keyword>
<dbReference type="InterPro" id="IPR002048">
    <property type="entry name" value="EF_hand_dom"/>
</dbReference>
<dbReference type="SUPFAM" id="SSF51730">
    <property type="entry name" value="FAD-linked oxidoreductase"/>
    <property type="match status" value="1"/>
</dbReference>
<dbReference type="Pfam" id="PF01619">
    <property type="entry name" value="Pro_dh"/>
    <property type="match status" value="1"/>
</dbReference>
<dbReference type="Gene3D" id="1.10.238.10">
    <property type="entry name" value="EF-hand"/>
    <property type="match status" value="1"/>
</dbReference>
<keyword evidence="5 6" id="KW-0642">Proline metabolism</keyword>
<dbReference type="Gene3D" id="3.20.20.220">
    <property type="match status" value="1"/>
</dbReference>
<evidence type="ECO:0000256" key="4">
    <source>
        <dbReference type="ARBA" id="ARBA00023002"/>
    </source>
</evidence>
<keyword evidence="6" id="KW-0285">Flavoprotein</keyword>
<dbReference type="PANTHER" id="PTHR13914:SF0">
    <property type="entry name" value="PROLINE DEHYDROGENASE 1, MITOCHONDRIAL"/>
    <property type="match status" value="1"/>
</dbReference>
<dbReference type="eggNOG" id="KOG0186">
    <property type="taxonomic scope" value="Eukaryota"/>
</dbReference>
<evidence type="ECO:0000256" key="5">
    <source>
        <dbReference type="ARBA" id="ARBA00023062"/>
    </source>
</evidence>
<dbReference type="GO" id="GO:0005509">
    <property type="term" value="F:calcium ion binding"/>
    <property type="evidence" value="ECO:0007669"/>
    <property type="project" value="InterPro"/>
</dbReference>
<dbReference type="OrthoDB" id="5464at2759"/>
<dbReference type="SUPFAM" id="SSF47473">
    <property type="entry name" value="EF-hand"/>
    <property type="match status" value="1"/>
</dbReference>
<dbReference type="InterPro" id="IPR018247">
    <property type="entry name" value="EF_Hand_1_Ca_BS"/>
</dbReference>
<evidence type="ECO:0000256" key="3">
    <source>
        <dbReference type="ARBA" id="ARBA00022837"/>
    </source>
</evidence>
<comment type="catalytic activity">
    <reaction evidence="6">
        <text>L-proline + a quinone = (S)-1-pyrroline-5-carboxylate + a quinol + H(+)</text>
        <dbReference type="Rhea" id="RHEA:23784"/>
        <dbReference type="ChEBI" id="CHEBI:15378"/>
        <dbReference type="ChEBI" id="CHEBI:17388"/>
        <dbReference type="ChEBI" id="CHEBI:24646"/>
        <dbReference type="ChEBI" id="CHEBI:60039"/>
        <dbReference type="ChEBI" id="CHEBI:132124"/>
        <dbReference type="EC" id="1.5.5.2"/>
    </reaction>
</comment>
<dbReference type="GO" id="GO:0010133">
    <property type="term" value="P:L-proline catabolic process to L-glutamate"/>
    <property type="evidence" value="ECO:0007669"/>
    <property type="project" value="TreeGrafter"/>
</dbReference>
<dbReference type="GO" id="GO:0005739">
    <property type="term" value="C:mitochondrion"/>
    <property type="evidence" value="ECO:0007669"/>
    <property type="project" value="TreeGrafter"/>
</dbReference>
<dbReference type="InterPro" id="IPR029041">
    <property type="entry name" value="FAD-linked_oxidoreductase-like"/>
</dbReference>